<accession>A0A5U5WRV1</accession>
<protein>
    <recommendedName>
        <fullName evidence="1">Cysteine-rich CPCC domain-containing protein</fullName>
    </recommendedName>
</protein>
<gene>
    <name evidence="2" type="ORF">BRR23_22085</name>
</gene>
<dbReference type="AlphaFoldDB" id="A0A5U5WRV1"/>
<sequence>MNTIRRKSAIIIFAIYKIALLSNSEIEDILFSDYLDEEPGEPIVYEDIYDSDIQDFLLNFHVDVVFYGISNEYLFNFLEKCFNKKFIIIGDDPELNKCPCCSYLTLPERGQYDVCPICQWEDDGRSEDSIETYSTVNHSSLKDYRLLKLGKLSKEDIFYRKG</sequence>
<comment type="caution">
    <text evidence="2">The sequence shown here is derived from an EMBL/GenBank/DDBJ whole genome shotgun (WGS) entry which is preliminary data.</text>
</comment>
<name>A0A5U5WRV1_SALER</name>
<dbReference type="InterPro" id="IPR025983">
    <property type="entry name" value="Cys_rich_CPCC"/>
</dbReference>
<organism evidence="2">
    <name type="scientific">Salmonella enterica</name>
    <name type="common">Salmonella choleraesuis</name>
    <dbReference type="NCBI Taxonomy" id="28901"/>
    <lineage>
        <taxon>Bacteria</taxon>
        <taxon>Pseudomonadati</taxon>
        <taxon>Pseudomonadota</taxon>
        <taxon>Gammaproteobacteria</taxon>
        <taxon>Enterobacterales</taxon>
        <taxon>Enterobacteriaceae</taxon>
        <taxon>Salmonella</taxon>
    </lineage>
</organism>
<dbReference type="Pfam" id="PF14206">
    <property type="entry name" value="Cys_rich_CPCC"/>
    <property type="match status" value="1"/>
</dbReference>
<feature type="domain" description="Cysteine-rich CPCC" evidence="1">
    <location>
        <begin position="97"/>
        <end position="144"/>
    </location>
</feature>
<dbReference type="EMBL" id="AAGPYS010000050">
    <property type="protein sequence ID" value="EBQ7318074.1"/>
    <property type="molecule type" value="Genomic_DNA"/>
</dbReference>
<proteinExistence type="predicted"/>
<evidence type="ECO:0000313" key="2">
    <source>
        <dbReference type="EMBL" id="EBQ7318074.1"/>
    </source>
</evidence>
<evidence type="ECO:0000259" key="1">
    <source>
        <dbReference type="Pfam" id="PF14206"/>
    </source>
</evidence>
<reference evidence="2" key="1">
    <citation type="submission" date="2018-07" db="EMBL/GenBank/DDBJ databases">
        <authorList>
            <consortium name="GenomeTrakr network: Whole genome sequencing for foodborne pathogen traceback"/>
        </authorList>
    </citation>
    <scope>NUCLEOTIDE SEQUENCE</scope>
    <source>
        <strain evidence="2">CFSAN056849</strain>
    </source>
</reference>